<sequence length="268" mass="30804">MNTYKKCVLLFVSIIAKLCVLAQSPPPYTMGFIPASIGETDISFPLYEKWHLSGQADLQIVTQGAYTNKNPFAYVQRTVFRPWIVYSGFKNMKLWLGYAHNKKYEIKEAGNYETLEQRLIIMGTYSQVMPKGSLFEQVRFETKFFDDKNGVHQTVPRLRARFGVNHFLGQRSTTPIFQAPNISYYAELMLKFASKDYAKENFDIFRMSVYYSAGVTKNLHFLAGIIAQMQLRTNGTQFDVYYGPIASLRYSIKPKERETFDNVDGGAD</sequence>
<dbReference type="EMBL" id="JASBRG010000007">
    <property type="protein sequence ID" value="MDI3322402.1"/>
    <property type="molecule type" value="Genomic_DNA"/>
</dbReference>
<feature type="signal peptide" evidence="1">
    <location>
        <begin position="1"/>
        <end position="22"/>
    </location>
</feature>
<dbReference type="Pfam" id="PF10677">
    <property type="entry name" value="DUF2490"/>
    <property type="match status" value="1"/>
</dbReference>
<organism evidence="2 3">
    <name type="scientific">Pinibacter soli</name>
    <dbReference type="NCBI Taxonomy" id="3044211"/>
    <lineage>
        <taxon>Bacteria</taxon>
        <taxon>Pseudomonadati</taxon>
        <taxon>Bacteroidota</taxon>
        <taxon>Chitinophagia</taxon>
        <taxon>Chitinophagales</taxon>
        <taxon>Chitinophagaceae</taxon>
        <taxon>Pinibacter</taxon>
    </lineage>
</organism>
<evidence type="ECO:0000313" key="2">
    <source>
        <dbReference type="EMBL" id="MDI3322402.1"/>
    </source>
</evidence>
<protein>
    <submittedName>
        <fullName evidence="2">DUF2490 domain-containing protein</fullName>
    </submittedName>
</protein>
<gene>
    <name evidence="2" type="ORF">QJ048_21615</name>
</gene>
<name>A0ABT6RIK9_9BACT</name>
<dbReference type="RefSeq" id="WP_282336521.1">
    <property type="nucleotide sequence ID" value="NZ_JASBRG010000007.1"/>
</dbReference>
<dbReference type="Proteomes" id="UP001226434">
    <property type="component" value="Unassembled WGS sequence"/>
</dbReference>
<feature type="chain" id="PRO_5046508989" evidence="1">
    <location>
        <begin position="23"/>
        <end position="268"/>
    </location>
</feature>
<evidence type="ECO:0000256" key="1">
    <source>
        <dbReference type="SAM" id="SignalP"/>
    </source>
</evidence>
<reference evidence="2 3" key="1">
    <citation type="submission" date="2023-05" db="EMBL/GenBank/DDBJ databases">
        <title>Genome sequence of Pinibacter sp. MAH-24.</title>
        <authorList>
            <person name="Huq M.A."/>
        </authorList>
    </citation>
    <scope>NUCLEOTIDE SEQUENCE [LARGE SCALE GENOMIC DNA]</scope>
    <source>
        <strain evidence="2 3">MAH-24</strain>
    </source>
</reference>
<keyword evidence="1" id="KW-0732">Signal</keyword>
<comment type="caution">
    <text evidence="2">The sequence shown here is derived from an EMBL/GenBank/DDBJ whole genome shotgun (WGS) entry which is preliminary data.</text>
</comment>
<keyword evidence="3" id="KW-1185">Reference proteome</keyword>
<evidence type="ECO:0000313" key="3">
    <source>
        <dbReference type="Proteomes" id="UP001226434"/>
    </source>
</evidence>
<dbReference type="InterPro" id="IPR019619">
    <property type="entry name" value="DUF2490"/>
</dbReference>
<proteinExistence type="predicted"/>
<accession>A0ABT6RIK9</accession>